<dbReference type="eggNOG" id="ENOG502QXRY">
    <property type="taxonomic scope" value="Eukaryota"/>
</dbReference>
<dbReference type="VEuPathDB" id="PiroplasmaDB:TpMuguga_05g00010"/>
<proteinExistence type="predicted"/>
<accession>Q4MYB3</accession>
<dbReference type="InParanoid" id="Q4MYB3"/>
<evidence type="ECO:0000313" key="1">
    <source>
        <dbReference type="EMBL" id="EAN30396.1"/>
    </source>
</evidence>
<name>Q4MYB3_THEPA</name>
<dbReference type="OMA" id="CTDINFI"/>
<dbReference type="Gene3D" id="3.30.1440.10">
    <property type="match status" value="1"/>
</dbReference>
<organism evidence="1 2">
    <name type="scientific">Theileria parva</name>
    <name type="common">East coast fever infection agent</name>
    <dbReference type="NCBI Taxonomy" id="5875"/>
    <lineage>
        <taxon>Eukaryota</taxon>
        <taxon>Sar</taxon>
        <taxon>Alveolata</taxon>
        <taxon>Apicomplexa</taxon>
        <taxon>Aconoidasida</taxon>
        <taxon>Piroplasmida</taxon>
        <taxon>Theileriidae</taxon>
        <taxon>Theileria</taxon>
    </lineage>
</organism>
<dbReference type="InterPro" id="IPR022803">
    <property type="entry name" value="Ribosomal_uL5_dom_sf"/>
</dbReference>
<dbReference type="EMBL" id="AAGK01000009">
    <property type="protein sequence ID" value="EAN30396.1"/>
    <property type="molecule type" value="Genomic_DNA"/>
</dbReference>
<keyword evidence="2" id="KW-1185">Reference proteome</keyword>
<protein>
    <recommendedName>
        <fullName evidence="3">Ribosomal protein L5</fullName>
    </recommendedName>
</protein>
<dbReference type="Proteomes" id="UP000001949">
    <property type="component" value="Unassembled WGS sequence"/>
</dbReference>
<sequence>MNNRKLITKIILYSYIYDNKNCTDINFIKNLMLFYKTVSRQSPEIILNKKNEIVGFKSTLLNKNLDLFLYKLINFTIPKIKKDLIFDSKNFIFDNNYNAYLLLHNKKYFFEYRTIASLDFNCTFNIQLIFNKYADNLEKLNYIKNILNIKFNKK</sequence>
<gene>
    <name evidence="1" type="ordered locus">TP05_0010</name>
</gene>
<comment type="caution">
    <text evidence="1">The sequence shown here is derived from an EMBL/GenBank/DDBJ whole genome shotgun (WGS) entry which is preliminary data.</text>
</comment>
<dbReference type="SUPFAM" id="SSF55282">
    <property type="entry name" value="RL5-like"/>
    <property type="match status" value="1"/>
</dbReference>
<dbReference type="KEGG" id="tpv:TP05_0010"/>
<dbReference type="AlphaFoldDB" id="Q4MYB3"/>
<dbReference type="GeneID" id="3882265"/>
<evidence type="ECO:0008006" key="3">
    <source>
        <dbReference type="Google" id="ProtNLM"/>
    </source>
</evidence>
<reference evidence="1 2" key="1">
    <citation type="journal article" date="2005" name="Science">
        <title>Genome sequence of Theileria parva, a bovine pathogen that transforms lymphocytes.</title>
        <authorList>
            <person name="Gardner M.J."/>
            <person name="Bishop R."/>
            <person name="Shah T."/>
            <person name="de Villiers E.P."/>
            <person name="Carlton J.M."/>
            <person name="Hall N."/>
            <person name="Ren Q."/>
            <person name="Paulsen I.T."/>
            <person name="Pain A."/>
            <person name="Berriman M."/>
            <person name="Wilson R.J.M."/>
            <person name="Sato S."/>
            <person name="Ralph S.A."/>
            <person name="Mann D.J."/>
            <person name="Xiong Z."/>
            <person name="Shallom S.J."/>
            <person name="Weidman J."/>
            <person name="Jiang L."/>
            <person name="Lynn J."/>
            <person name="Weaver B."/>
            <person name="Shoaibi A."/>
            <person name="Domingo A.R."/>
            <person name="Wasawo D."/>
            <person name="Crabtree J."/>
            <person name="Wortman J.R."/>
            <person name="Haas B."/>
            <person name="Angiuoli S.V."/>
            <person name="Creasy T.H."/>
            <person name="Lu C."/>
            <person name="Suh B."/>
            <person name="Silva J.C."/>
            <person name="Utterback T.R."/>
            <person name="Feldblyum T.V."/>
            <person name="Pertea M."/>
            <person name="Allen J."/>
            <person name="Nierman W.C."/>
            <person name="Taracha E.L.N."/>
            <person name="Salzberg S.L."/>
            <person name="White O.R."/>
            <person name="Fitzhugh H.A."/>
            <person name="Morzaria S."/>
            <person name="Venter J.C."/>
            <person name="Fraser C.M."/>
            <person name="Nene V."/>
        </authorList>
    </citation>
    <scope>NUCLEOTIDE SEQUENCE [LARGE SCALE GENOMIC DNA]</scope>
    <source>
        <strain evidence="1 2">Muguga</strain>
    </source>
</reference>
<evidence type="ECO:0000313" key="2">
    <source>
        <dbReference type="Proteomes" id="UP000001949"/>
    </source>
</evidence>